<protein>
    <recommendedName>
        <fullName evidence="4">DUF883 domain-containing protein</fullName>
    </recommendedName>
</protein>
<comment type="caution">
    <text evidence="2">The sequence shown here is derived from an EMBL/GenBank/DDBJ whole genome shotgun (WGS) entry which is preliminary data.</text>
</comment>
<dbReference type="EMBL" id="BJYZ01000007">
    <property type="protein sequence ID" value="GEO37680.1"/>
    <property type="molecule type" value="Genomic_DNA"/>
</dbReference>
<dbReference type="RefSeq" id="WP_044426567.1">
    <property type="nucleotide sequence ID" value="NZ_BJYZ01000007.1"/>
</dbReference>
<evidence type="ECO:0000313" key="2">
    <source>
        <dbReference type="EMBL" id="GEO37680.1"/>
    </source>
</evidence>
<evidence type="ECO:0000313" key="3">
    <source>
        <dbReference type="Proteomes" id="UP000321523"/>
    </source>
</evidence>
<feature type="region of interest" description="Disordered" evidence="1">
    <location>
        <begin position="108"/>
        <end position="128"/>
    </location>
</feature>
<evidence type="ECO:0008006" key="4">
    <source>
        <dbReference type="Google" id="ProtNLM"/>
    </source>
</evidence>
<dbReference type="AlphaFoldDB" id="A0A512DND4"/>
<dbReference type="Proteomes" id="UP000321523">
    <property type="component" value="Unassembled WGS sequence"/>
</dbReference>
<organism evidence="2 3">
    <name type="scientific">Skermanella aerolata</name>
    <dbReference type="NCBI Taxonomy" id="393310"/>
    <lineage>
        <taxon>Bacteria</taxon>
        <taxon>Pseudomonadati</taxon>
        <taxon>Pseudomonadota</taxon>
        <taxon>Alphaproteobacteria</taxon>
        <taxon>Rhodospirillales</taxon>
        <taxon>Azospirillaceae</taxon>
        <taxon>Skermanella</taxon>
    </lineage>
</organism>
<evidence type="ECO:0000256" key="1">
    <source>
        <dbReference type="SAM" id="MobiDB-lite"/>
    </source>
</evidence>
<gene>
    <name evidence="2" type="ORF">SAE02_18280</name>
</gene>
<name>A0A512DND4_9PROT</name>
<accession>A0A512DND4</accession>
<sequence length="136" mass="14390">MTASTETPPTYAKSSDVAARSIPSRPNADPGRVLETGSEEVGAPTPAAYSPVSPATGTETGRHAGYPVRDRRSYGIGTAETFVREHPVASLLGALSAGFVIGALLSRSGRGQAVSHRPPDLGYDDEDAYQRDYYYD</sequence>
<reference evidence="2 3" key="1">
    <citation type="submission" date="2019-07" db="EMBL/GenBank/DDBJ databases">
        <title>Whole genome shotgun sequence of Skermanella aerolata NBRC 106429.</title>
        <authorList>
            <person name="Hosoyama A."/>
            <person name="Uohara A."/>
            <person name="Ohji S."/>
            <person name="Ichikawa N."/>
        </authorList>
    </citation>
    <scope>NUCLEOTIDE SEQUENCE [LARGE SCALE GENOMIC DNA]</scope>
    <source>
        <strain evidence="2 3">NBRC 106429</strain>
    </source>
</reference>
<feature type="region of interest" description="Disordered" evidence="1">
    <location>
        <begin position="1"/>
        <end position="70"/>
    </location>
</feature>
<proteinExistence type="predicted"/>
<keyword evidence="3" id="KW-1185">Reference proteome</keyword>